<dbReference type="Pfam" id="PF03372">
    <property type="entry name" value="Exo_endo_phos"/>
    <property type="match status" value="1"/>
</dbReference>
<evidence type="ECO:0000313" key="2">
    <source>
        <dbReference type="EnsemblPlants" id="AUR62033666-RA:cds"/>
    </source>
</evidence>
<dbReference type="InterPro" id="IPR036691">
    <property type="entry name" value="Endo/exonu/phosph_ase_sf"/>
</dbReference>
<dbReference type="AlphaFoldDB" id="A0A803MQW5"/>
<proteinExistence type="predicted"/>
<dbReference type="OMA" id="DISICVM"/>
<name>A0A803MQW5_CHEQI</name>
<evidence type="ECO:0000259" key="1">
    <source>
        <dbReference type="Pfam" id="PF03372"/>
    </source>
</evidence>
<reference evidence="2" key="1">
    <citation type="journal article" date="2017" name="Nature">
        <title>The genome of Chenopodium quinoa.</title>
        <authorList>
            <person name="Jarvis D.E."/>
            <person name="Ho Y.S."/>
            <person name="Lightfoot D.J."/>
            <person name="Schmoeckel S.M."/>
            <person name="Li B."/>
            <person name="Borm T.J.A."/>
            <person name="Ohyanagi H."/>
            <person name="Mineta K."/>
            <person name="Michell C.T."/>
            <person name="Saber N."/>
            <person name="Kharbatia N.M."/>
            <person name="Rupper R.R."/>
            <person name="Sharp A.R."/>
            <person name="Dally N."/>
            <person name="Boughton B.A."/>
            <person name="Woo Y.H."/>
            <person name="Gao G."/>
            <person name="Schijlen E.G.W.M."/>
            <person name="Guo X."/>
            <person name="Momin A.A."/>
            <person name="Negrao S."/>
            <person name="Al-Babili S."/>
            <person name="Gehring C."/>
            <person name="Roessner U."/>
            <person name="Jung C."/>
            <person name="Murphy K."/>
            <person name="Arold S.T."/>
            <person name="Gojobori T."/>
            <person name="van der Linden C.G."/>
            <person name="van Loo E.N."/>
            <person name="Jellen E.N."/>
            <person name="Maughan P.J."/>
            <person name="Tester M."/>
        </authorList>
    </citation>
    <scope>NUCLEOTIDE SEQUENCE [LARGE SCALE GENOMIC DNA]</scope>
    <source>
        <strain evidence="2">cv. PI 614886</strain>
    </source>
</reference>
<dbReference type="Gramene" id="AUR62033666-RA">
    <property type="protein sequence ID" value="AUR62033666-RA:cds"/>
    <property type="gene ID" value="AUR62033666"/>
</dbReference>
<keyword evidence="3" id="KW-1185">Reference proteome</keyword>
<dbReference type="PANTHER" id="PTHR35218">
    <property type="entry name" value="RNASE H DOMAIN-CONTAINING PROTEIN"/>
    <property type="match status" value="1"/>
</dbReference>
<dbReference type="SUPFAM" id="SSF56219">
    <property type="entry name" value="DNase I-like"/>
    <property type="match status" value="1"/>
</dbReference>
<protein>
    <recommendedName>
        <fullName evidence="1">Endonuclease/exonuclease/phosphatase domain-containing protein</fullName>
    </recommendedName>
</protein>
<reference evidence="2" key="2">
    <citation type="submission" date="2021-03" db="UniProtKB">
        <authorList>
            <consortium name="EnsemblPlants"/>
        </authorList>
    </citation>
    <scope>IDENTIFICATION</scope>
</reference>
<organism evidence="2 3">
    <name type="scientific">Chenopodium quinoa</name>
    <name type="common">Quinoa</name>
    <dbReference type="NCBI Taxonomy" id="63459"/>
    <lineage>
        <taxon>Eukaryota</taxon>
        <taxon>Viridiplantae</taxon>
        <taxon>Streptophyta</taxon>
        <taxon>Embryophyta</taxon>
        <taxon>Tracheophyta</taxon>
        <taxon>Spermatophyta</taxon>
        <taxon>Magnoliopsida</taxon>
        <taxon>eudicotyledons</taxon>
        <taxon>Gunneridae</taxon>
        <taxon>Pentapetalae</taxon>
        <taxon>Caryophyllales</taxon>
        <taxon>Chenopodiaceae</taxon>
        <taxon>Chenopodioideae</taxon>
        <taxon>Atripliceae</taxon>
        <taxon>Chenopodium</taxon>
    </lineage>
</organism>
<dbReference type="GO" id="GO:0003824">
    <property type="term" value="F:catalytic activity"/>
    <property type="evidence" value="ECO:0007669"/>
    <property type="project" value="InterPro"/>
</dbReference>
<accession>A0A803MQW5</accession>
<sequence>MASPSLRGHSAPAPFCLGNGEGGSNQMFGVKVKVNTLEKYSQYLGHYLTVDNNASFESKKELAKLPFMKRGMSILIWNVRVIARRGFKRNIQQLLQDHNPEIVVITETKVQKLGVEEIVDNLPFNFFEVVDPVGLSRWILILLNSGINNFLVVSKEPRAIHAVIQLKDKSPFFLSSIYASTCAKARLEMWHDLLLLKNSINIPWVVCGDFNEICFPHEK</sequence>
<dbReference type="InterPro" id="IPR005135">
    <property type="entry name" value="Endo/exonuclease/phosphatase"/>
</dbReference>
<feature type="domain" description="Endonuclease/exonuclease/phosphatase" evidence="1">
    <location>
        <begin position="77"/>
        <end position="215"/>
    </location>
</feature>
<dbReference type="EnsemblPlants" id="AUR62033666-RA">
    <property type="protein sequence ID" value="AUR62033666-RA:cds"/>
    <property type="gene ID" value="AUR62033666"/>
</dbReference>
<evidence type="ECO:0000313" key="3">
    <source>
        <dbReference type="Proteomes" id="UP000596660"/>
    </source>
</evidence>
<dbReference type="Proteomes" id="UP000596660">
    <property type="component" value="Unplaced"/>
</dbReference>
<dbReference type="PANTHER" id="PTHR35218:SF9">
    <property type="entry name" value="ENDONUCLEASE_EXONUCLEASE_PHOSPHATASE DOMAIN-CONTAINING PROTEIN"/>
    <property type="match status" value="1"/>
</dbReference>
<dbReference type="Gene3D" id="3.60.10.10">
    <property type="entry name" value="Endonuclease/exonuclease/phosphatase"/>
    <property type="match status" value="1"/>
</dbReference>